<dbReference type="EC" id="4.1.1.20" evidence="5 6"/>
<dbReference type="Proteomes" id="UP001230156">
    <property type="component" value="Unassembled WGS sequence"/>
</dbReference>
<evidence type="ECO:0000256" key="2">
    <source>
        <dbReference type="ARBA" id="ARBA00022793"/>
    </source>
</evidence>
<feature type="binding site" evidence="5">
    <location>
        <position position="373"/>
    </location>
    <ligand>
        <name>substrate</name>
    </ligand>
</feature>
<dbReference type="SUPFAM" id="SSF50621">
    <property type="entry name" value="Alanine racemase C-terminal domain-like"/>
    <property type="match status" value="1"/>
</dbReference>
<comment type="function">
    <text evidence="5">Specifically catalyzes the decarboxylation of meso-diaminopimelate (meso-DAP) to L-lysine.</text>
</comment>
<dbReference type="HAMAP" id="MF_02120">
    <property type="entry name" value="LysA"/>
    <property type="match status" value="1"/>
</dbReference>
<feature type="binding site" evidence="5">
    <location>
        <position position="239"/>
    </location>
    <ligand>
        <name>pyridoxal 5'-phosphate</name>
        <dbReference type="ChEBI" id="CHEBI:597326"/>
    </ligand>
</feature>
<protein>
    <recommendedName>
        <fullName evidence="5 6">Diaminopimelate decarboxylase</fullName>
        <shortName evidence="5">DAP decarboxylase</shortName>
        <shortName evidence="5">DAPDC</shortName>
        <ecNumber evidence="5 6">4.1.1.20</ecNumber>
    </recommendedName>
</protein>
<keyword evidence="11" id="KW-1185">Reference proteome</keyword>
<dbReference type="InterPro" id="IPR022644">
    <property type="entry name" value="De-COase2_N"/>
</dbReference>
<sequence length="419" mass="44809">MNPFHHKDGELYAEDVPLRRIAEDVGTPCYVYSSAAITERYQRYATSLSGLNARIYYSVKANSNQAVIATLGRLGAGADVVSVGEMYRALKAGIAAKDIVFAGVGKTRDEMVAALQAGIHQFNVESRGELLTLNETAVSLGKRAPTVLRINPDVDAKTHAKISTGKAENKFGIDIAHAAEIYAEAASLPGIEIIGLACHIGSQLLDIAPYRSAFAKLADLTRQLRGSGLTVGRIDLGGGIGVSYRGEQTISIDDYTTAVMETVGNLGVQLEMEPGRSIVADAGLLLAKVINVKEGVSRKFVIVDAAMNDLIRPALYEAYHEILPIRAPGDDARVERVDVVGPICESGDLFAEQRPMPPVSPGDLVAFCTAGAYGAVMASTYNTRPIAPEVMVKGGEYQVVRPRLSYDTMIGQDVVPSWL</sequence>
<comment type="pathway">
    <text evidence="5 7">Amino-acid biosynthesis; L-lysine biosynthesis via DAP pathway; L-lysine from DL-2,6-diaminopimelate: step 1/1.</text>
</comment>
<dbReference type="Gene3D" id="2.40.37.10">
    <property type="entry name" value="Lyase, Ornithine Decarboxylase, Chain A, domain 1"/>
    <property type="match status" value="1"/>
</dbReference>
<feature type="binding site" evidence="5">
    <location>
        <position position="345"/>
    </location>
    <ligand>
        <name>substrate</name>
    </ligand>
</feature>
<proteinExistence type="inferred from homology"/>
<feature type="binding site" evidence="5">
    <location>
        <begin position="273"/>
        <end position="276"/>
    </location>
    <ligand>
        <name>pyridoxal 5'-phosphate</name>
        <dbReference type="ChEBI" id="CHEBI:597326"/>
    </ligand>
</feature>
<dbReference type="EMBL" id="JAUYVI010000001">
    <property type="protein sequence ID" value="MDQ7246675.1"/>
    <property type="molecule type" value="Genomic_DNA"/>
</dbReference>
<feature type="binding site" evidence="5">
    <location>
        <position position="276"/>
    </location>
    <ligand>
        <name>substrate</name>
    </ligand>
</feature>
<evidence type="ECO:0000256" key="7">
    <source>
        <dbReference type="RuleBase" id="RU003738"/>
    </source>
</evidence>
<dbReference type="PANTHER" id="PTHR43727">
    <property type="entry name" value="DIAMINOPIMELATE DECARBOXYLASE"/>
    <property type="match status" value="1"/>
</dbReference>
<evidence type="ECO:0000259" key="8">
    <source>
        <dbReference type="Pfam" id="PF00278"/>
    </source>
</evidence>
<dbReference type="InterPro" id="IPR009006">
    <property type="entry name" value="Ala_racemase/Decarboxylase_C"/>
</dbReference>
<feature type="modified residue" description="N6-(pyridoxal phosphate)lysine" evidence="5">
    <location>
        <position position="60"/>
    </location>
</feature>
<dbReference type="CDD" id="cd06828">
    <property type="entry name" value="PLPDE_III_DapDC"/>
    <property type="match status" value="1"/>
</dbReference>
<comment type="cofactor">
    <cofactor evidence="1 5 7">
        <name>pyridoxal 5'-phosphate</name>
        <dbReference type="ChEBI" id="CHEBI:597326"/>
    </cofactor>
</comment>
<comment type="caution">
    <text evidence="10">The sequence shown here is derived from an EMBL/GenBank/DDBJ whole genome shotgun (WGS) entry which is preliminary data.</text>
</comment>
<comment type="similarity">
    <text evidence="5">Belongs to the Orn/Lys/Arg decarboxylase class-II family. LysA subfamily.</text>
</comment>
<keyword evidence="5 7" id="KW-0457">Lysine biosynthesis</keyword>
<dbReference type="Gene3D" id="3.20.20.10">
    <property type="entry name" value="Alanine racemase"/>
    <property type="match status" value="1"/>
</dbReference>
<evidence type="ECO:0000256" key="6">
    <source>
        <dbReference type="NCBIfam" id="TIGR01048"/>
    </source>
</evidence>
<dbReference type="PANTHER" id="PTHR43727:SF2">
    <property type="entry name" value="GROUP IV DECARBOXYLASE"/>
    <property type="match status" value="1"/>
</dbReference>
<evidence type="ECO:0000259" key="9">
    <source>
        <dbReference type="Pfam" id="PF02784"/>
    </source>
</evidence>
<comment type="subunit">
    <text evidence="5">Homodimer.</text>
</comment>
<dbReference type="InterPro" id="IPR002986">
    <property type="entry name" value="DAP_deCOOHase_LysA"/>
</dbReference>
<dbReference type="InterPro" id="IPR029066">
    <property type="entry name" value="PLP-binding_barrel"/>
</dbReference>
<dbReference type="InterPro" id="IPR022643">
    <property type="entry name" value="De-COase2_C"/>
</dbReference>
<dbReference type="Pfam" id="PF00278">
    <property type="entry name" value="Orn_DAP_Arg_deC"/>
    <property type="match status" value="1"/>
</dbReference>
<evidence type="ECO:0000256" key="4">
    <source>
        <dbReference type="ARBA" id="ARBA00023239"/>
    </source>
</evidence>
<feature type="binding site" evidence="5">
    <location>
        <position position="316"/>
    </location>
    <ligand>
        <name>substrate</name>
    </ligand>
</feature>
<organism evidence="10 11">
    <name type="scientific">Dongia sedimenti</name>
    <dbReference type="NCBI Taxonomy" id="3064282"/>
    <lineage>
        <taxon>Bacteria</taxon>
        <taxon>Pseudomonadati</taxon>
        <taxon>Pseudomonadota</taxon>
        <taxon>Alphaproteobacteria</taxon>
        <taxon>Rhodospirillales</taxon>
        <taxon>Dongiaceae</taxon>
        <taxon>Dongia</taxon>
    </lineage>
</organism>
<feature type="binding site" evidence="5">
    <location>
        <position position="373"/>
    </location>
    <ligand>
        <name>pyridoxal 5'-phosphate</name>
        <dbReference type="ChEBI" id="CHEBI:597326"/>
    </ligand>
</feature>
<feature type="binding site" evidence="5">
    <location>
        <position position="312"/>
    </location>
    <ligand>
        <name>substrate</name>
    </ligand>
</feature>
<evidence type="ECO:0000313" key="10">
    <source>
        <dbReference type="EMBL" id="MDQ7246675.1"/>
    </source>
</evidence>
<dbReference type="NCBIfam" id="TIGR01048">
    <property type="entry name" value="lysA"/>
    <property type="match status" value="1"/>
</dbReference>
<evidence type="ECO:0000256" key="3">
    <source>
        <dbReference type="ARBA" id="ARBA00022898"/>
    </source>
</evidence>
<evidence type="ECO:0000256" key="5">
    <source>
        <dbReference type="HAMAP-Rule" id="MF_02120"/>
    </source>
</evidence>
<dbReference type="RefSeq" id="WP_379954065.1">
    <property type="nucleotide sequence ID" value="NZ_JAUYVI010000001.1"/>
</dbReference>
<evidence type="ECO:0000313" key="11">
    <source>
        <dbReference type="Proteomes" id="UP001230156"/>
    </source>
</evidence>
<feature type="domain" description="Orn/DAP/Arg decarboxylase 2 C-terminal" evidence="8">
    <location>
        <begin position="29"/>
        <end position="371"/>
    </location>
</feature>
<feature type="domain" description="Orn/DAP/Arg decarboxylase 2 N-terminal" evidence="9">
    <location>
        <begin position="35"/>
        <end position="280"/>
    </location>
</feature>
<keyword evidence="5" id="KW-0028">Amino-acid biosynthesis</keyword>
<accession>A0ABU0YHJ9</accession>
<dbReference type="PRINTS" id="PR01179">
    <property type="entry name" value="ODADCRBXLASE"/>
</dbReference>
<dbReference type="SUPFAM" id="SSF51419">
    <property type="entry name" value="PLP-binding barrel"/>
    <property type="match status" value="1"/>
</dbReference>
<comment type="catalytic activity">
    <reaction evidence="5 7">
        <text>meso-2,6-diaminopimelate + H(+) = L-lysine + CO2</text>
        <dbReference type="Rhea" id="RHEA:15101"/>
        <dbReference type="ChEBI" id="CHEBI:15378"/>
        <dbReference type="ChEBI" id="CHEBI:16526"/>
        <dbReference type="ChEBI" id="CHEBI:32551"/>
        <dbReference type="ChEBI" id="CHEBI:57791"/>
        <dbReference type="EC" id="4.1.1.20"/>
    </reaction>
</comment>
<keyword evidence="3 5" id="KW-0663">Pyridoxal phosphate</keyword>
<name>A0ABU0YHJ9_9PROT</name>
<dbReference type="GO" id="GO:0008836">
    <property type="term" value="F:diaminopimelate decarboxylase activity"/>
    <property type="evidence" value="ECO:0007669"/>
    <property type="project" value="UniProtKB-EC"/>
</dbReference>
<dbReference type="Pfam" id="PF02784">
    <property type="entry name" value="Orn_Arg_deC_N"/>
    <property type="match status" value="1"/>
</dbReference>
<keyword evidence="2 5" id="KW-0210">Decarboxylase</keyword>
<evidence type="ECO:0000256" key="1">
    <source>
        <dbReference type="ARBA" id="ARBA00001933"/>
    </source>
</evidence>
<dbReference type="InterPro" id="IPR000183">
    <property type="entry name" value="Orn/DAP/Arg_de-COase"/>
</dbReference>
<gene>
    <name evidence="5 10" type="primary">lysA</name>
    <name evidence="10" type="ORF">Q8A70_03320</name>
</gene>
<dbReference type="PRINTS" id="PR01181">
    <property type="entry name" value="DAPDCRBXLASE"/>
</dbReference>
<keyword evidence="4 5" id="KW-0456">Lyase</keyword>
<reference evidence="11" key="1">
    <citation type="submission" date="2023-08" db="EMBL/GenBank/DDBJ databases">
        <title>Rhodospirillaceae gen. nov., a novel taxon isolated from the Yangtze River Yuezi River estuary sludge.</title>
        <authorList>
            <person name="Ruan L."/>
        </authorList>
    </citation>
    <scope>NUCLEOTIDE SEQUENCE [LARGE SCALE GENOMIC DNA]</scope>
    <source>
        <strain evidence="11">R-7</strain>
    </source>
</reference>